<name>A0A2S5TJH9_9GAMM</name>
<keyword evidence="3" id="KW-0378">Hydrolase</keyword>
<comment type="caution">
    <text evidence="7">The sequence shown here is derived from an EMBL/GenBank/DDBJ whole genome shotgun (WGS) entry which is preliminary data.</text>
</comment>
<organism evidence="7 8">
    <name type="scientific">Solimonas fluminis</name>
    <dbReference type="NCBI Taxonomy" id="2086571"/>
    <lineage>
        <taxon>Bacteria</taxon>
        <taxon>Pseudomonadati</taxon>
        <taxon>Pseudomonadota</taxon>
        <taxon>Gammaproteobacteria</taxon>
        <taxon>Nevskiales</taxon>
        <taxon>Nevskiaceae</taxon>
        <taxon>Solimonas</taxon>
    </lineage>
</organism>
<reference evidence="7 8" key="1">
    <citation type="submission" date="2018-02" db="EMBL/GenBank/DDBJ databases">
        <title>Genome sequencing of Solimonas sp. HR-BB.</title>
        <authorList>
            <person name="Lee Y."/>
            <person name="Jeon C.O."/>
        </authorList>
    </citation>
    <scope>NUCLEOTIDE SEQUENCE [LARGE SCALE GENOMIC DNA]</scope>
    <source>
        <strain evidence="7 8">HR-BB</strain>
    </source>
</reference>
<dbReference type="GO" id="GO:0016787">
    <property type="term" value="F:hydrolase activity"/>
    <property type="evidence" value="ECO:0007669"/>
    <property type="project" value="UniProtKB-KW"/>
</dbReference>
<dbReference type="OrthoDB" id="9803916at2"/>
<evidence type="ECO:0000313" key="8">
    <source>
        <dbReference type="Proteomes" id="UP000238220"/>
    </source>
</evidence>
<dbReference type="InterPro" id="IPR036866">
    <property type="entry name" value="RibonucZ/Hydroxyglut_hydro"/>
</dbReference>
<dbReference type="AlphaFoldDB" id="A0A2S5TJH9"/>
<evidence type="ECO:0000256" key="1">
    <source>
        <dbReference type="ARBA" id="ARBA00007749"/>
    </source>
</evidence>
<dbReference type="SMART" id="SM00849">
    <property type="entry name" value="Lactamase_B"/>
    <property type="match status" value="1"/>
</dbReference>
<evidence type="ECO:0000256" key="3">
    <source>
        <dbReference type="ARBA" id="ARBA00022801"/>
    </source>
</evidence>
<keyword evidence="8" id="KW-1185">Reference proteome</keyword>
<dbReference type="InterPro" id="IPR051013">
    <property type="entry name" value="MBL_superfamily_lactonases"/>
</dbReference>
<evidence type="ECO:0000259" key="6">
    <source>
        <dbReference type="SMART" id="SM00849"/>
    </source>
</evidence>
<comment type="similarity">
    <text evidence="1">Belongs to the metallo-beta-lactamase superfamily.</text>
</comment>
<dbReference type="PANTHER" id="PTHR42978:SF3">
    <property type="entry name" value="BLR3078 PROTEIN"/>
    <property type="match status" value="1"/>
</dbReference>
<evidence type="ECO:0000256" key="5">
    <source>
        <dbReference type="SAM" id="SignalP"/>
    </source>
</evidence>
<dbReference type="Gene3D" id="3.60.15.10">
    <property type="entry name" value="Ribonuclease Z/Hydroxyacylglutathione hydrolase-like"/>
    <property type="match status" value="1"/>
</dbReference>
<proteinExistence type="inferred from homology"/>
<feature type="domain" description="Metallo-beta-lactamase" evidence="6">
    <location>
        <begin position="76"/>
        <end position="294"/>
    </location>
</feature>
<dbReference type="PANTHER" id="PTHR42978">
    <property type="entry name" value="QUORUM-QUENCHING LACTONASE YTNP-RELATED-RELATED"/>
    <property type="match status" value="1"/>
</dbReference>
<dbReference type="CDD" id="cd07730">
    <property type="entry name" value="metallo-hydrolase-like_MBL-fold"/>
    <property type="match status" value="1"/>
</dbReference>
<evidence type="ECO:0000313" key="7">
    <source>
        <dbReference type="EMBL" id="PPE75133.1"/>
    </source>
</evidence>
<gene>
    <name evidence="7" type="ORF">C3942_05505</name>
</gene>
<keyword evidence="4" id="KW-0862">Zinc</keyword>
<keyword evidence="5" id="KW-0732">Signal</keyword>
<sequence length="311" mass="33334">MPRKLAAVSLAALLAAAGAFAWTFTAAPLPVPQQAGPALPPAPAQRVQVAVAETGSMESNALFAYRGGSLEKRLFGMDVFVIRHPQGSVLFEAGFGSHLSEHFKTVPLLMRSVSKVHPAELLTEQLAAARIAPADLKGIFLTHSHWDHVGALPDLPGVPVYVNRAERDFIEHGGEATTLARSFGVDRFQLYEFEGPAYAGFPASHDVFGDGSLVLVPAGGHTPGAVIAFLRTADRDYALIGDLAWQKEGVEIPAEKPWMSRNMVDADPETLRGVLVQLHQLQAANPNLVIVPSHDRRVTSQMPRLAAQAAP</sequence>
<feature type="chain" id="PRO_5015422651" description="Metallo-beta-lactamase domain-containing protein" evidence="5">
    <location>
        <begin position="22"/>
        <end position="311"/>
    </location>
</feature>
<dbReference type="EMBL" id="PSNW01000002">
    <property type="protein sequence ID" value="PPE75133.1"/>
    <property type="molecule type" value="Genomic_DNA"/>
</dbReference>
<dbReference type="GO" id="GO:0046872">
    <property type="term" value="F:metal ion binding"/>
    <property type="evidence" value="ECO:0007669"/>
    <property type="project" value="UniProtKB-KW"/>
</dbReference>
<dbReference type="SUPFAM" id="SSF56281">
    <property type="entry name" value="Metallo-hydrolase/oxidoreductase"/>
    <property type="match status" value="1"/>
</dbReference>
<dbReference type="RefSeq" id="WP_104229359.1">
    <property type="nucleotide sequence ID" value="NZ_PSNW01000002.1"/>
</dbReference>
<evidence type="ECO:0000256" key="4">
    <source>
        <dbReference type="ARBA" id="ARBA00022833"/>
    </source>
</evidence>
<evidence type="ECO:0000256" key="2">
    <source>
        <dbReference type="ARBA" id="ARBA00022723"/>
    </source>
</evidence>
<dbReference type="Pfam" id="PF00753">
    <property type="entry name" value="Lactamase_B"/>
    <property type="match status" value="1"/>
</dbReference>
<accession>A0A2S5TJH9</accession>
<feature type="signal peptide" evidence="5">
    <location>
        <begin position="1"/>
        <end position="21"/>
    </location>
</feature>
<dbReference type="Proteomes" id="UP000238220">
    <property type="component" value="Unassembled WGS sequence"/>
</dbReference>
<protein>
    <recommendedName>
        <fullName evidence="6">Metallo-beta-lactamase domain-containing protein</fullName>
    </recommendedName>
</protein>
<dbReference type="InterPro" id="IPR001279">
    <property type="entry name" value="Metallo-B-lactamas"/>
</dbReference>
<keyword evidence="2" id="KW-0479">Metal-binding</keyword>